<keyword evidence="2" id="KW-1185">Reference proteome</keyword>
<proteinExistence type="predicted"/>
<sequence length="293" mass="34537">MMRHEYAMVERADLAELEEKSRACARYLYKKFESKYGVEFMLSEVKNRDQLVEFIDARAGMLRHHDYLERELEFYLLNRVTEQELLEKACGLAKLIAKVAEELYLQPETHLNHVHLHSFQRSFNGLQVYLYRVQSYDEREYFNREIEKKGPLFVLDSRIKQKKLDMDSIYDEVLSKYPFSIFEQVLSKMEYGDFSCVTILNKLFSHSSHISPHILDNWLSGLPALEKLNDNQKKHLHGWMLGSLAQERENSKLIVHSKLSQLIPRIRDSLQKDQQNDLLAVLDKLVPEAESNP</sequence>
<dbReference type="AlphaFoldDB" id="A0A318L3I2"/>
<reference evidence="1 2" key="1">
    <citation type="submission" date="2018-05" db="EMBL/GenBank/DDBJ databases">
        <title>Genomic Encyclopedia of Type Strains, Phase IV (KMG-IV): sequencing the most valuable type-strain genomes for metagenomic binning, comparative biology and taxonomic classification.</title>
        <authorList>
            <person name="Goeker M."/>
        </authorList>
    </citation>
    <scope>NUCLEOTIDE SEQUENCE [LARGE SCALE GENOMIC DNA]</scope>
    <source>
        <strain evidence="1 2">DSM 29661</strain>
    </source>
</reference>
<comment type="caution">
    <text evidence="1">The sequence shown here is derived from an EMBL/GenBank/DDBJ whole genome shotgun (WGS) entry which is preliminary data.</text>
</comment>
<dbReference type="EMBL" id="QJKI01000025">
    <property type="protein sequence ID" value="PXX75766.1"/>
    <property type="molecule type" value="Genomic_DNA"/>
</dbReference>
<dbReference type="RefSeq" id="WP_146215156.1">
    <property type="nucleotide sequence ID" value="NZ_QJKI01000025.1"/>
</dbReference>
<dbReference type="Proteomes" id="UP000247555">
    <property type="component" value="Unassembled WGS sequence"/>
</dbReference>
<gene>
    <name evidence="1" type="ORF">DFR34_1252</name>
</gene>
<evidence type="ECO:0000313" key="2">
    <source>
        <dbReference type="Proteomes" id="UP000247555"/>
    </source>
</evidence>
<organism evidence="1 2">
    <name type="scientific">Rivihabitans pingtungensis</name>
    <dbReference type="NCBI Taxonomy" id="1054498"/>
    <lineage>
        <taxon>Bacteria</taxon>
        <taxon>Pseudomonadati</taxon>
        <taxon>Pseudomonadota</taxon>
        <taxon>Betaproteobacteria</taxon>
        <taxon>Neisseriales</taxon>
        <taxon>Aquaspirillaceae</taxon>
        <taxon>Rivihabitans</taxon>
    </lineage>
</organism>
<evidence type="ECO:0000313" key="1">
    <source>
        <dbReference type="EMBL" id="PXX75766.1"/>
    </source>
</evidence>
<name>A0A318L3I2_9NEIS</name>
<protein>
    <submittedName>
        <fullName evidence="1">Uncharacterized protein</fullName>
    </submittedName>
</protein>
<accession>A0A318L3I2</accession>